<evidence type="ECO:0000313" key="4">
    <source>
        <dbReference type="Proteomes" id="UP000189580"/>
    </source>
</evidence>
<dbReference type="RefSeq" id="XP_018737911.1">
    <property type="nucleotide sequence ID" value="XM_018880055.1"/>
</dbReference>
<dbReference type="InterPro" id="IPR036069">
    <property type="entry name" value="DUF34/NIF3_sf"/>
</dbReference>
<dbReference type="PANTHER" id="PTHR13799:SF13">
    <property type="entry name" value="NIF3-LIKE PROTEIN 1"/>
    <property type="match status" value="1"/>
</dbReference>
<dbReference type="GO" id="GO:0005739">
    <property type="term" value="C:mitochondrion"/>
    <property type="evidence" value="ECO:0007669"/>
    <property type="project" value="TreeGrafter"/>
</dbReference>
<accession>A0A167FL28</accession>
<dbReference type="OrthoDB" id="3345469at2759"/>
<feature type="binding site" evidence="2">
    <location>
        <position position="178"/>
    </location>
    <ligand>
        <name>a divalent metal cation</name>
        <dbReference type="ChEBI" id="CHEBI:60240"/>
        <label>1</label>
    </ligand>
</feature>
<dbReference type="Gene3D" id="3.40.1390.30">
    <property type="entry name" value="NIF3 (NGG1p interacting factor 3)-like"/>
    <property type="match status" value="1"/>
</dbReference>
<keyword evidence="4" id="KW-1185">Reference proteome</keyword>
<dbReference type="Pfam" id="PF01784">
    <property type="entry name" value="DUF34_NIF3"/>
    <property type="match status" value="1"/>
</dbReference>
<dbReference type="GeneID" id="30035042"/>
<evidence type="ECO:0000256" key="2">
    <source>
        <dbReference type="PIRSR" id="PIRSR602678-1"/>
    </source>
</evidence>
<evidence type="ECO:0000313" key="3">
    <source>
        <dbReference type="EMBL" id="ANB15434.1"/>
    </source>
</evidence>
<dbReference type="NCBIfam" id="TIGR00486">
    <property type="entry name" value="YbgI_SA1388"/>
    <property type="match status" value="1"/>
</dbReference>
<feature type="binding site" evidence="2">
    <location>
        <position position="44"/>
    </location>
    <ligand>
        <name>a divalent metal cation</name>
        <dbReference type="ChEBI" id="CHEBI:60240"/>
        <label>1</label>
    </ligand>
</feature>
<feature type="binding site" evidence="2">
    <location>
        <position position="182"/>
    </location>
    <ligand>
        <name>a divalent metal cation</name>
        <dbReference type="ChEBI" id="CHEBI:60240"/>
        <label>1</label>
    </ligand>
</feature>
<dbReference type="GO" id="GO:0046872">
    <property type="term" value="F:metal ion binding"/>
    <property type="evidence" value="ECO:0007669"/>
    <property type="project" value="UniProtKB-KW"/>
</dbReference>
<organism evidence="3 4">
    <name type="scientific">Sugiyamaella lignohabitans</name>
    <dbReference type="NCBI Taxonomy" id="796027"/>
    <lineage>
        <taxon>Eukaryota</taxon>
        <taxon>Fungi</taxon>
        <taxon>Dikarya</taxon>
        <taxon>Ascomycota</taxon>
        <taxon>Saccharomycotina</taxon>
        <taxon>Dipodascomycetes</taxon>
        <taxon>Dipodascales</taxon>
        <taxon>Trichomonascaceae</taxon>
        <taxon>Sugiyamaella</taxon>
    </lineage>
</organism>
<dbReference type="EMBL" id="CP014503">
    <property type="protein sequence ID" value="ANB15434.1"/>
    <property type="molecule type" value="Genomic_DNA"/>
</dbReference>
<proteinExistence type="inferred from homology"/>
<dbReference type="KEGG" id="slb:AWJ20_3061"/>
<keyword evidence="2" id="KW-0479">Metal-binding</keyword>
<name>A0A167FL28_9ASCO</name>
<reference evidence="3 4" key="1">
    <citation type="submission" date="2016-02" db="EMBL/GenBank/DDBJ databases">
        <title>Complete genome sequence and transcriptome regulation of the pentose utilising yeast Sugiyamaella lignohabitans.</title>
        <authorList>
            <person name="Bellasio M."/>
            <person name="Peymann A."/>
            <person name="Valli M."/>
            <person name="Sipitzky M."/>
            <person name="Graf A."/>
            <person name="Sauer M."/>
            <person name="Marx H."/>
            <person name="Mattanovich D."/>
        </authorList>
    </citation>
    <scope>NUCLEOTIDE SEQUENCE [LARGE SCALE GENOMIC DNA]</scope>
    <source>
        <strain evidence="3 4">CBS 10342</strain>
    </source>
</reference>
<dbReference type="InterPro" id="IPR002678">
    <property type="entry name" value="DUF34/NIF3"/>
</dbReference>
<feature type="binding site" evidence="2">
    <location>
        <position position="6"/>
    </location>
    <ligand>
        <name>a divalent metal cation</name>
        <dbReference type="ChEBI" id="CHEBI:60240"/>
        <label>1</label>
    </ligand>
</feature>
<protein>
    <submittedName>
        <fullName evidence="3">Nif3p</fullName>
    </submittedName>
</protein>
<dbReference type="FunFam" id="3.40.1390.30:FF:000001">
    <property type="entry name" value="GTP cyclohydrolase 1 type 2"/>
    <property type="match status" value="1"/>
</dbReference>
<gene>
    <name evidence="3" type="primary">NIF3</name>
    <name evidence="3" type="ORF">AWJ20_3061</name>
</gene>
<evidence type="ECO:0000256" key="1">
    <source>
        <dbReference type="ARBA" id="ARBA00006964"/>
    </source>
</evidence>
<comment type="similarity">
    <text evidence="1">Belongs to the GTP cyclohydrolase I type 2/NIF3 family.</text>
</comment>
<dbReference type="AlphaFoldDB" id="A0A167FL28"/>
<dbReference type="PANTHER" id="PTHR13799">
    <property type="entry name" value="NGG1 INTERACTING FACTOR 3"/>
    <property type="match status" value="1"/>
</dbReference>
<dbReference type="SUPFAM" id="SSF102705">
    <property type="entry name" value="NIF3 (NGG1p interacting factor 3)-like"/>
    <property type="match status" value="1"/>
</dbReference>
<dbReference type="Proteomes" id="UP000189580">
    <property type="component" value="Chromosome b"/>
</dbReference>
<sequence length="223" mass="24079">MVIAYHPFIFRGLKQISPKDSQQESLLRLVRAGISVYCPHTAIDAGVGGVNDWLADGVSGGSENEVSRTVVQQVKIPEHLSEDHSGAGYGRVVELSDPVPLTDLVSRIKNHLGLKHVQLAANEAHLKGKLVKTVAICAGSGESVLQGVKADVHFTGELGHHYALHLIENGSSAIVCGHSNTERGFLSTFKKQLLEDFVQNYANDYDEFDIAISSSDKDPLVTV</sequence>